<gene>
    <name evidence="2" type="ORF">LCGC14_0642720</name>
</gene>
<protein>
    <submittedName>
        <fullName evidence="2">Uncharacterized protein</fullName>
    </submittedName>
</protein>
<evidence type="ECO:0000256" key="1">
    <source>
        <dbReference type="SAM" id="Phobius"/>
    </source>
</evidence>
<dbReference type="EMBL" id="LAZR01001168">
    <property type="protein sequence ID" value="KKN49435.1"/>
    <property type="molecule type" value="Genomic_DNA"/>
</dbReference>
<keyword evidence="1" id="KW-1133">Transmembrane helix</keyword>
<sequence>MSDPLEAFAFILVLSSFAAFIVSFNVFMICLTSDKEK</sequence>
<organism evidence="2">
    <name type="scientific">marine sediment metagenome</name>
    <dbReference type="NCBI Taxonomy" id="412755"/>
    <lineage>
        <taxon>unclassified sequences</taxon>
        <taxon>metagenomes</taxon>
        <taxon>ecological metagenomes</taxon>
    </lineage>
</organism>
<dbReference type="AlphaFoldDB" id="A0A0F9QYR0"/>
<evidence type="ECO:0000313" key="2">
    <source>
        <dbReference type="EMBL" id="KKN49435.1"/>
    </source>
</evidence>
<accession>A0A0F9QYR0</accession>
<comment type="caution">
    <text evidence="2">The sequence shown here is derived from an EMBL/GenBank/DDBJ whole genome shotgun (WGS) entry which is preliminary data.</text>
</comment>
<keyword evidence="1" id="KW-0472">Membrane</keyword>
<keyword evidence="1" id="KW-0812">Transmembrane</keyword>
<name>A0A0F9QYR0_9ZZZZ</name>
<proteinExistence type="predicted"/>
<feature type="transmembrane region" description="Helical" evidence="1">
    <location>
        <begin position="6"/>
        <end position="31"/>
    </location>
</feature>
<reference evidence="2" key="1">
    <citation type="journal article" date="2015" name="Nature">
        <title>Complex archaea that bridge the gap between prokaryotes and eukaryotes.</title>
        <authorList>
            <person name="Spang A."/>
            <person name="Saw J.H."/>
            <person name="Jorgensen S.L."/>
            <person name="Zaremba-Niedzwiedzka K."/>
            <person name="Martijn J."/>
            <person name="Lind A.E."/>
            <person name="van Eijk R."/>
            <person name="Schleper C."/>
            <person name="Guy L."/>
            <person name="Ettema T.J."/>
        </authorList>
    </citation>
    <scope>NUCLEOTIDE SEQUENCE</scope>
</reference>